<keyword evidence="5" id="KW-0677">Repeat</keyword>
<dbReference type="OMA" id="GQETFCN"/>
<evidence type="ECO:0000256" key="10">
    <source>
        <dbReference type="SAM" id="MobiDB-lite"/>
    </source>
</evidence>
<dbReference type="Pfam" id="PF18770">
    <property type="entry name" value="Arm_vescicular"/>
    <property type="match status" value="1"/>
</dbReference>
<dbReference type="Proteomes" id="UP000001554">
    <property type="component" value="Chromosome 3"/>
</dbReference>
<gene>
    <name evidence="14" type="primary">LOC118411894</name>
</gene>
<evidence type="ECO:0000313" key="13">
    <source>
        <dbReference type="Proteomes" id="UP000001554"/>
    </source>
</evidence>
<dbReference type="GeneID" id="118411894"/>
<reference evidence="14" key="1">
    <citation type="journal article" date="2016" name="Genome Biol. Evol.">
        <title>Conserved non-coding elements in the most distant genera of cephalochordates: the Goldilocks principle.</title>
        <authorList>
            <person name="Yue J.X."/>
            <person name="Kozmikova I."/>
            <person name="Ono H."/>
            <person name="Nossa C.W."/>
            <person name="Kozmik Z."/>
            <person name="Putnam N.H."/>
            <person name="Yu J.K."/>
            <person name="Holland L.Z."/>
        </authorList>
    </citation>
    <scope>NUCLEOTIDE SEQUENCE</scope>
</reference>
<evidence type="ECO:0000256" key="5">
    <source>
        <dbReference type="ARBA" id="ARBA00022737"/>
    </source>
</evidence>
<dbReference type="GO" id="GO:0000139">
    <property type="term" value="C:Golgi membrane"/>
    <property type="evidence" value="ECO:0007669"/>
    <property type="project" value="InterPro"/>
</dbReference>
<name>A0A9J7MKC2_BRAFL</name>
<evidence type="ECO:0000256" key="1">
    <source>
        <dbReference type="ARBA" id="ARBA00004184"/>
    </source>
</evidence>
<dbReference type="PANTHER" id="PTHR10013:SF0">
    <property type="entry name" value="GENERAL VESICULAR TRANSPORT FACTOR P115"/>
    <property type="match status" value="1"/>
</dbReference>
<evidence type="ECO:0000256" key="7">
    <source>
        <dbReference type="ARBA" id="ARBA00023054"/>
    </source>
</evidence>
<feature type="region of interest" description="Disordered" evidence="10">
    <location>
        <begin position="699"/>
        <end position="721"/>
    </location>
</feature>
<feature type="region of interest" description="Disordered" evidence="10">
    <location>
        <begin position="736"/>
        <end position="758"/>
    </location>
</feature>
<dbReference type="Gene3D" id="1.20.5.1700">
    <property type="match status" value="1"/>
</dbReference>
<dbReference type="InterPro" id="IPR024095">
    <property type="entry name" value="Vesicle_P115"/>
</dbReference>
<evidence type="ECO:0000259" key="12">
    <source>
        <dbReference type="Pfam" id="PF04871"/>
    </source>
</evidence>
<feature type="compositionally biased region" description="Acidic residues" evidence="10">
    <location>
        <begin position="926"/>
        <end position="960"/>
    </location>
</feature>
<evidence type="ECO:0000313" key="14">
    <source>
        <dbReference type="RefSeq" id="XP_035670279.1"/>
    </source>
</evidence>
<dbReference type="InterPro" id="IPR011989">
    <property type="entry name" value="ARM-like"/>
</dbReference>
<feature type="coiled-coil region" evidence="9">
    <location>
        <begin position="761"/>
        <end position="788"/>
    </location>
</feature>
<reference evidence="14" key="3">
    <citation type="submission" date="2025-08" db="UniProtKB">
        <authorList>
            <consortium name="RefSeq"/>
        </authorList>
    </citation>
    <scope>IDENTIFICATION</scope>
</reference>
<feature type="compositionally biased region" description="Low complexity" evidence="10">
    <location>
        <begin position="839"/>
        <end position="863"/>
    </location>
</feature>
<feature type="domain" description="Vesicle tethering protein Uso1/P115-like head" evidence="11">
    <location>
        <begin position="456"/>
        <end position="597"/>
    </location>
</feature>
<evidence type="ECO:0000256" key="4">
    <source>
        <dbReference type="ARBA" id="ARBA00022490"/>
    </source>
</evidence>
<feature type="domain" description="Uso1/p115-like vesicle tethering protein C-terminal" evidence="12">
    <location>
        <begin position="818"/>
        <end position="943"/>
    </location>
</feature>
<feature type="coiled-coil region" evidence="9">
    <location>
        <begin position="619"/>
        <end position="667"/>
    </location>
</feature>
<dbReference type="InterPro" id="IPR006953">
    <property type="entry name" value="Vesicle_Uso1_P115_head"/>
</dbReference>
<keyword evidence="13" id="KW-1185">Reference proteome</keyword>
<keyword evidence="7 9" id="KW-0175">Coiled coil</keyword>
<evidence type="ECO:0000259" key="11">
    <source>
        <dbReference type="Pfam" id="PF04869"/>
    </source>
</evidence>
<dbReference type="GO" id="GO:0006888">
    <property type="term" value="P:endoplasmic reticulum to Golgi vesicle-mediated transport"/>
    <property type="evidence" value="ECO:0000318"/>
    <property type="project" value="GO_Central"/>
</dbReference>
<dbReference type="InterPro" id="IPR041209">
    <property type="entry name" value="P115_Arm_rpt"/>
</dbReference>
<dbReference type="RefSeq" id="XP_035670279.1">
    <property type="nucleotide sequence ID" value="XM_035814386.1"/>
</dbReference>
<feature type="compositionally biased region" description="Basic and acidic residues" evidence="10">
    <location>
        <begin position="825"/>
        <end position="838"/>
    </location>
</feature>
<protein>
    <submittedName>
        <fullName evidence="14">General vesicular transport factor p115-like</fullName>
    </submittedName>
</protein>
<feature type="region of interest" description="Disordered" evidence="10">
    <location>
        <begin position="825"/>
        <end position="904"/>
    </location>
</feature>
<dbReference type="SUPFAM" id="SSF48371">
    <property type="entry name" value="ARM repeat"/>
    <property type="match status" value="1"/>
</dbReference>
<dbReference type="Gene3D" id="1.25.10.10">
    <property type="entry name" value="Leucine-rich Repeat Variant"/>
    <property type="match status" value="2"/>
</dbReference>
<dbReference type="InterPro" id="IPR006955">
    <property type="entry name" value="Uso1_p115_C"/>
</dbReference>
<evidence type="ECO:0000256" key="2">
    <source>
        <dbReference type="ARBA" id="ARBA00004496"/>
    </source>
</evidence>
<organism evidence="13 14">
    <name type="scientific">Branchiostoma floridae</name>
    <name type="common">Florida lancelet</name>
    <name type="synonym">Amphioxus</name>
    <dbReference type="NCBI Taxonomy" id="7739"/>
    <lineage>
        <taxon>Eukaryota</taxon>
        <taxon>Metazoa</taxon>
        <taxon>Chordata</taxon>
        <taxon>Cephalochordata</taxon>
        <taxon>Leptocardii</taxon>
        <taxon>Amphioxiformes</taxon>
        <taxon>Branchiostomatidae</taxon>
        <taxon>Branchiostoma</taxon>
    </lineage>
</organism>
<evidence type="ECO:0000256" key="6">
    <source>
        <dbReference type="ARBA" id="ARBA00023034"/>
    </source>
</evidence>
<feature type="domain" description="Vesicle tethering protein Uso1/P115-like head" evidence="11">
    <location>
        <begin position="352"/>
        <end position="436"/>
    </location>
</feature>
<comment type="subcellular location">
    <subcellularLocation>
        <location evidence="2">Cytoplasm</location>
    </subcellularLocation>
    <subcellularLocation>
        <location evidence="1">Endomembrane system</location>
        <topology evidence="1">Peripheral membrane protein</topology>
    </subcellularLocation>
    <subcellularLocation>
        <location evidence="3">Golgi apparatus</location>
    </subcellularLocation>
</comment>
<evidence type="ECO:0000256" key="3">
    <source>
        <dbReference type="ARBA" id="ARBA00004555"/>
    </source>
</evidence>
<dbReference type="GO" id="GO:0005795">
    <property type="term" value="C:Golgi stack"/>
    <property type="evidence" value="ECO:0000318"/>
    <property type="project" value="GO_Central"/>
</dbReference>
<accession>A0A9J7MKC2</accession>
<dbReference type="OrthoDB" id="198977at2759"/>
<dbReference type="Pfam" id="PF04869">
    <property type="entry name" value="Uso1_p115_head"/>
    <property type="match status" value="2"/>
</dbReference>
<dbReference type="Pfam" id="PF04871">
    <property type="entry name" value="Uso1_p115_C"/>
    <property type="match status" value="1"/>
</dbReference>
<dbReference type="GO" id="GO:0061025">
    <property type="term" value="P:membrane fusion"/>
    <property type="evidence" value="ECO:0000318"/>
    <property type="project" value="GO_Central"/>
</dbReference>
<dbReference type="KEGG" id="bfo:118411894"/>
<dbReference type="PANTHER" id="PTHR10013">
    <property type="entry name" value="GENERAL VESICULAR TRANSPORT FACTOR P115"/>
    <property type="match status" value="1"/>
</dbReference>
<dbReference type="GO" id="GO:0045056">
    <property type="term" value="P:transcytosis"/>
    <property type="evidence" value="ECO:0000318"/>
    <property type="project" value="GO_Central"/>
</dbReference>
<evidence type="ECO:0000256" key="8">
    <source>
        <dbReference type="ARBA" id="ARBA00023136"/>
    </source>
</evidence>
<keyword evidence="4" id="KW-0963">Cytoplasm</keyword>
<proteinExistence type="predicted"/>
<reference evidence="13" key="2">
    <citation type="journal article" date="2020" name="Nat. Ecol. Evol.">
        <title>Deeply conserved synteny resolves early events in vertebrate evolution.</title>
        <authorList>
            <person name="Simakov O."/>
            <person name="Marletaz F."/>
            <person name="Yue J.X."/>
            <person name="O'Connell B."/>
            <person name="Jenkins J."/>
            <person name="Brandt A."/>
            <person name="Calef R."/>
            <person name="Tung C.H."/>
            <person name="Huang T.K."/>
            <person name="Schmutz J."/>
            <person name="Satoh N."/>
            <person name="Yu J.K."/>
            <person name="Putnam N.H."/>
            <person name="Green R.E."/>
            <person name="Rokhsar D.S."/>
        </authorList>
    </citation>
    <scope>NUCLEOTIDE SEQUENCE [LARGE SCALE GENOMIC DNA]</scope>
    <source>
        <strain evidence="13">S238N-H82</strain>
    </source>
</reference>
<dbReference type="AlphaFoldDB" id="A0A9J7MKC2"/>
<dbReference type="GO" id="GO:0048211">
    <property type="term" value="P:Golgi vesicle docking"/>
    <property type="evidence" value="ECO:0000318"/>
    <property type="project" value="GO_Central"/>
</dbReference>
<evidence type="ECO:0000256" key="9">
    <source>
        <dbReference type="SAM" id="Coils"/>
    </source>
</evidence>
<feature type="region of interest" description="Disordered" evidence="10">
    <location>
        <begin position="923"/>
        <end position="960"/>
    </location>
</feature>
<dbReference type="InterPro" id="IPR016024">
    <property type="entry name" value="ARM-type_fold"/>
</dbReference>
<keyword evidence="6" id="KW-0333">Golgi apparatus</keyword>
<feature type="compositionally biased region" description="Basic and acidic residues" evidence="10">
    <location>
        <begin position="873"/>
        <end position="901"/>
    </location>
</feature>
<keyword evidence="8" id="KW-0472">Membrane</keyword>
<dbReference type="GO" id="GO:0012507">
    <property type="term" value="C:ER to Golgi transport vesicle membrane"/>
    <property type="evidence" value="ECO:0000318"/>
    <property type="project" value="GO_Central"/>
</dbReference>
<dbReference type="GO" id="GO:0048280">
    <property type="term" value="P:vesicle fusion with Golgi apparatus"/>
    <property type="evidence" value="ECO:0007669"/>
    <property type="project" value="InterPro"/>
</dbReference>
<sequence length="960" mass="107808">MNYLKNFLATQPGTQPTGAETIERLCDRVQSSTLLDDRRDAVRALKALSKKFRLEVGTQGMDILINVLETDRTDGEIVNYALDTMNNIMCNNPEDDDDEDIPQTNGEVRQEPEDLGGQFTEIFIKKLENVQLLLNFLEEYDFRVRWPTVKLMTTLLCNRCSQMQQIILNSPVGVSRLMDLISDAREVIRNDGLLLLIQLTKGNAAIQKIVAFENAFERLLEIIVEEGHSDGGIVVEDCLLLMMNLLKNNNSNQTLFKEGGLIQKLTPFFDITEASPGGGWSAQKVTNLHLMLKLVRTLVSPNNPTVSIAACQKVMNTCGLLEKLCMILMASGVPADILTETINTVSEVIRGNTANQEYFASVNAPSQPPRPAIVVLLMSMVNEKQPFVLRCAVLYCFQCFLFKNEVGQAQIVQTLLPTTADASAISAGQLLFCYLLVNVTILPITNHGKYAPQGGKLQTRLGLLILLCSWLSDCSIAVTHFLHNATNVPFLTSQITDQAEEDEQLAQGLFALLLGICVHYNDNSIENFTKERLQQLISKRIGLESFEDKLSFVTKSDHYSRAARSPQPRYDAPERVLLDYEFVALFRQYEGVIMKAVRPKTKEEEQAEQKTIEDHAGIVTQYKELIREQDAELHSTKQELQEVKVKLSETEKQLQEQASMVQQLRDQYSLLKATKGRESPQVQQTEAGGGAEEVARLQGELGDSKRVLESKTQQLMERDRTIEQLKNDLTVAEAKAAVREASEDGDAGSTEDSTRPLQERIEVLTREKEELRTQLSSQETQIQTFRTDNEALKSKLSAQTNGPSPDAVAAETAALQAKLAEVESDRACSEEENRRLKEQVQNLQLQNSQLQNSQVQNSQLQNSPAADGNADSAKLEEEVRRLSEEKKRLEEEAETASKEQDDLLVLLADQDAKIKKYRDRLKELGEQMDDDDDDDGDLEDDEDYEDEEEEEEEDGDKEED</sequence>
<dbReference type="GO" id="GO:0006886">
    <property type="term" value="P:intracellular protein transport"/>
    <property type="evidence" value="ECO:0000318"/>
    <property type="project" value="GO_Central"/>
</dbReference>
<dbReference type="GO" id="GO:0005783">
    <property type="term" value="C:endoplasmic reticulum"/>
    <property type="evidence" value="ECO:0000318"/>
    <property type="project" value="GO_Central"/>
</dbReference>